<dbReference type="AlphaFoldDB" id="A0AAD7VAC7"/>
<dbReference type="GeneID" id="83210392"/>
<dbReference type="EMBL" id="JARTCD010000009">
    <property type="protein sequence ID" value="KAJ8661230.1"/>
    <property type="molecule type" value="Genomic_DNA"/>
</dbReference>
<sequence length="105" mass="12354">MKADTIGFKVNGQDSIFDKDKRMLLWRGVSELSLVYRECKCRSRHAIVKKHKTNIDKIQCFFDVSGDQTRIRFVVYLLEFTDADGSVARKAVYSRRHPTWNLWDP</sequence>
<proteinExistence type="predicted"/>
<reference evidence="1 2" key="1">
    <citation type="submission" date="2023-03" db="EMBL/GenBank/DDBJ databases">
        <title>Genome sequence of Lichtheimia ornata CBS 291.66.</title>
        <authorList>
            <person name="Mohabir J.T."/>
            <person name="Shea T.P."/>
            <person name="Kurbessoian T."/>
            <person name="Berby B."/>
            <person name="Fontaine J."/>
            <person name="Livny J."/>
            <person name="Gnirke A."/>
            <person name="Stajich J.E."/>
            <person name="Cuomo C.A."/>
        </authorList>
    </citation>
    <scope>NUCLEOTIDE SEQUENCE [LARGE SCALE GENOMIC DNA]</scope>
    <source>
        <strain evidence="1">CBS 291.66</strain>
    </source>
</reference>
<keyword evidence="2" id="KW-1185">Reference proteome</keyword>
<accession>A0AAD7VAC7</accession>
<organism evidence="1 2">
    <name type="scientific">Lichtheimia ornata</name>
    <dbReference type="NCBI Taxonomy" id="688661"/>
    <lineage>
        <taxon>Eukaryota</taxon>
        <taxon>Fungi</taxon>
        <taxon>Fungi incertae sedis</taxon>
        <taxon>Mucoromycota</taxon>
        <taxon>Mucoromycotina</taxon>
        <taxon>Mucoromycetes</taxon>
        <taxon>Mucorales</taxon>
        <taxon>Lichtheimiaceae</taxon>
        <taxon>Lichtheimia</taxon>
    </lineage>
</organism>
<comment type="caution">
    <text evidence="1">The sequence shown here is derived from an EMBL/GenBank/DDBJ whole genome shotgun (WGS) entry which is preliminary data.</text>
</comment>
<protein>
    <submittedName>
        <fullName evidence="1">Uncharacterized protein</fullName>
    </submittedName>
</protein>
<gene>
    <name evidence="1" type="ORF">O0I10_002979</name>
</gene>
<evidence type="ECO:0000313" key="2">
    <source>
        <dbReference type="Proteomes" id="UP001234581"/>
    </source>
</evidence>
<name>A0AAD7VAC7_9FUNG</name>
<dbReference type="Proteomes" id="UP001234581">
    <property type="component" value="Unassembled WGS sequence"/>
</dbReference>
<evidence type="ECO:0000313" key="1">
    <source>
        <dbReference type="EMBL" id="KAJ8661230.1"/>
    </source>
</evidence>
<dbReference type="RefSeq" id="XP_058346143.1">
    <property type="nucleotide sequence ID" value="XM_058483054.1"/>
</dbReference>